<evidence type="ECO:0000256" key="20">
    <source>
        <dbReference type="ARBA" id="ARBA00042009"/>
    </source>
</evidence>
<dbReference type="InterPro" id="IPR026050">
    <property type="entry name" value="C1GALT1/C1GALT1_chp1"/>
</dbReference>
<evidence type="ECO:0000256" key="24">
    <source>
        <dbReference type="SAM" id="Phobius"/>
    </source>
</evidence>
<evidence type="ECO:0000256" key="23">
    <source>
        <dbReference type="SAM" id="MobiDB-lite"/>
    </source>
</evidence>
<dbReference type="Pfam" id="PF02434">
    <property type="entry name" value="Fringe"/>
    <property type="match status" value="1"/>
</dbReference>
<accession>A0AA88HYY5</accession>
<keyword evidence="10" id="KW-0479">Metal-binding</keyword>
<evidence type="ECO:0000256" key="17">
    <source>
        <dbReference type="ARBA" id="ARBA00023211"/>
    </source>
</evidence>
<comment type="cofactor">
    <cofactor evidence="1">
        <name>Mn(2+)</name>
        <dbReference type="ChEBI" id="CHEBI:29035"/>
    </cofactor>
</comment>
<evidence type="ECO:0000256" key="11">
    <source>
        <dbReference type="ARBA" id="ARBA00022741"/>
    </source>
</evidence>
<comment type="subunit">
    <text evidence="5">Homodimer; disulfide-linked.</text>
</comment>
<evidence type="ECO:0000256" key="18">
    <source>
        <dbReference type="ARBA" id="ARBA00040898"/>
    </source>
</evidence>
<evidence type="ECO:0000256" key="12">
    <source>
        <dbReference type="ARBA" id="ARBA00022968"/>
    </source>
</evidence>
<dbReference type="GO" id="GO:0016020">
    <property type="term" value="C:membrane"/>
    <property type="evidence" value="ECO:0007669"/>
    <property type="project" value="UniProtKB-SubCell"/>
</dbReference>
<dbReference type="Gene3D" id="3.90.550.50">
    <property type="match status" value="1"/>
</dbReference>
<evidence type="ECO:0000256" key="16">
    <source>
        <dbReference type="ARBA" id="ARBA00023180"/>
    </source>
</evidence>
<comment type="caution">
    <text evidence="26">The sequence shown here is derived from an EMBL/GenBank/DDBJ whole genome shotgun (WGS) entry which is preliminary data.</text>
</comment>
<organism evidence="26 27">
    <name type="scientific">Artemia franciscana</name>
    <name type="common">Brine shrimp</name>
    <name type="synonym">Artemia sanfranciscana</name>
    <dbReference type="NCBI Taxonomy" id="6661"/>
    <lineage>
        <taxon>Eukaryota</taxon>
        <taxon>Metazoa</taxon>
        <taxon>Ecdysozoa</taxon>
        <taxon>Arthropoda</taxon>
        <taxon>Crustacea</taxon>
        <taxon>Branchiopoda</taxon>
        <taxon>Anostraca</taxon>
        <taxon>Artemiidae</taxon>
        <taxon>Artemia</taxon>
    </lineage>
</organism>
<keyword evidence="9 24" id="KW-0812">Transmembrane</keyword>
<dbReference type="GO" id="GO:0016263">
    <property type="term" value="F:glycoprotein-N-acetylgalactosamine 3-beta-galactosyltransferase activity"/>
    <property type="evidence" value="ECO:0007669"/>
    <property type="project" value="UniProtKB-EC"/>
</dbReference>
<comment type="similarity">
    <text evidence="4">Belongs to the glycosyltransferase 31 family. Beta3-Gal-T subfamily.</text>
</comment>
<evidence type="ECO:0000256" key="22">
    <source>
        <dbReference type="ARBA" id="ARBA00059245"/>
    </source>
</evidence>
<evidence type="ECO:0000256" key="4">
    <source>
        <dbReference type="ARBA" id="ARBA00006462"/>
    </source>
</evidence>
<evidence type="ECO:0000256" key="13">
    <source>
        <dbReference type="ARBA" id="ARBA00022989"/>
    </source>
</evidence>
<keyword evidence="13 24" id="KW-1133">Transmembrane helix</keyword>
<evidence type="ECO:0000256" key="14">
    <source>
        <dbReference type="ARBA" id="ARBA00023136"/>
    </source>
</evidence>
<keyword evidence="12" id="KW-0735">Signal-anchor</keyword>
<evidence type="ECO:0000313" key="27">
    <source>
        <dbReference type="Proteomes" id="UP001187531"/>
    </source>
</evidence>
<dbReference type="Proteomes" id="UP001187531">
    <property type="component" value="Unassembled WGS sequence"/>
</dbReference>
<reference evidence="26" key="1">
    <citation type="submission" date="2023-07" db="EMBL/GenBank/DDBJ databases">
        <title>Chromosome-level genome assembly of Artemia franciscana.</title>
        <authorList>
            <person name="Jo E."/>
        </authorList>
    </citation>
    <scope>NUCLEOTIDE SEQUENCE</scope>
    <source>
        <tissue evidence="26">Whole body</tissue>
    </source>
</reference>
<dbReference type="InterPro" id="IPR003378">
    <property type="entry name" value="Fringe-like_glycosylTrfase"/>
</dbReference>
<keyword evidence="27" id="KW-1185">Reference proteome</keyword>
<evidence type="ECO:0000256" key="8">
    <source>
        <dbReference type="ARBA" id="ARBA00022679"/>
    </source>
</evidence>
<dbReference type="GO" id="GO:0030145">
    <property type="term" value="F:manganese ion binding"/>
    <property type="evidence" value="ECO:0007669"/>
    <property type="project" value="UniProtKB-ARBA"/>
</dbReference>
<evidence type="ECO:0000256" key="5">
    <source>
        <dbReference type="ARBA" id="ARBA00011748"/>
    </source>
</evidence>
<dbReference type="EC" id="2.4.1.122" evidence="6"/>
<keyword evidence="7" id="KW-0328">Glycosyltransferase</keyword>
<evidence type="ECO:0000313" key="26">
    <source>
        <dbReference type="EMBL" id="KAK2719753.1"/>
    </source>
</evidence>
<feature type="transmembrane region" description="Helical" evidence="24">
    <location>
        <begin position="20"/>
        <end position="42"/>
    </location>
</feature>
<keyword evidence="17" id="KW-0464">Manganese</keyword>
<proteinExistence type="inferred from homology"/>
<feature type="domain" description="Fringe-like glycosyltransferase" evidence="25">
    <location>
        <begin position="115"/>
        <end position="283"/>
    </location>
</feature>
<comment type="pathway">
    <text evidence="3">Protein modification; protein glycosylation.</text>
</comment>
<evidence type="ECO:0000256" key="6">
    <source>
        <dbReference type="ARBA" id="ARBA00012557"/>
    </source>
</evidence>
<comment type="subcellular location">
    <subcellularLocation>
        <location evidence="2">Membrane</location>
        <topology evidence="2">Single-pass type II membrane protein</topology>
    </subcellularLocation>
</comment>
<dbReference type="GO" id="GO:0000166">
    <property type="term" value="F:nucleotide binding"/>
    <property type="evidence" value="ECO:0007669"/>
    <property type="project" value="UniProtKB-KW"/>
</dbReference>
<evidence type="ECO:0000256" key="10">
    <source>
        <dbReference type="ARBA" id="ARBA00022723"/>
    </source>
</evidence>
<feature type="region of interest" description="Disordered" evidence="23">
    <location>
        <begin position="365"/>
        <end position="394"/>
    </location>
</feature>
<dbReference type="FunFam" id="3.90.550.50:FF:000017">
    <property type="entry name" value="Glycoprotein-N-acetylgalactosamine 3-beta-galactosyltransferase 1"/>
    <property type="match status" value="1"/>
</dbReference>
<evidence type="ECO:0000256" key="21">
    <source>
        <dbReference type="ARBA" id="ARBA00043065"/>
    </source>
</evidence>
<keyword evidence="11" id="KW-0547">Nucleotide-binding</keyword>
<feature type="compositionally biased region" description="Basic and acidic residues" evidence="23">
    <location>
        <begin position="384"/>
        <end position="394"/>
    </location>
</feature>
<keyword evidence="14 24" id="KW-0472">Membrane</keyword>
<dbReference type="PANTHER" id="PTHR23033">
    <property type="entry name" value="BETA1,3-GALACTOSYLTRANSFERASE"/>
    <property type="match status" value="1"/>
</dbReference>
<gene>
    <name evidence="26" type="ORF">QYM36_005282</name>
</gene>
<evidence type="ECO:0000256" key="19">
    <source>
        <dbReference type="ARBA" id="ARBA00041226"/>
    </source>
</evidence>
<comment type="function">
    <text evidence="22">Glycosyltransferase that generates the core 1 O-glycan Gal-beta1-3GalNAc-alpha1-Ser/Thr (T antigen), which is a precursor for many extended O-glycans in glycoproteins.</text>
</comment>
<sequence>MKRLLQRSPMYFTSVSLRVFFSGTSIVCFLTLLLGILIGLSLSTIGKETSKISSVSGIQKEYYKELTKKVDDIEEITALQRGDLFQKEKDQNQYESDNTVSRNLYKKVRLLCWILTAGVNHGKKAAHVKATWGQRCNIILFVSGKKDASLPSVAFPVPDEKGHLWGKSREAFKYIYDKYFDQADWFYKADDDTYAIPENMRYVLSRYNTTEPLYFGAKLKKPKVKNFFSGGSGYILSKEALRRFATISLNNKTICKIKGTEGIEEDVMMAKCLNNVGVKLMDSRDEKGRERFLPFQPSDHLVPGKISLDHWYWNNVYYKAKKGEGCCSDTLISLHHLRPEDMYVFDYLLYRVRIHGIYPPRFPEGWTAPPPPDEDGKELPWIGIKEETKKKSNV</sequence>
<evidence type="ECO:0000256" key="2">
    <source>
        <dbReference type="ARBA" id="ARBA00004606"/>
    </source>
</evidence>
<protein>
    <recommendedName>
        <fullName evidence="18">Glycoprotein-N-acetylgalactosamine 3-beta-galactosyltransferase 1</fullName>
        <ecNumber evidence="6">2.4.1.122</ecNumber>
    </recommendedName>
    <alternativeName>
        <fullName evidence="20">Core 1 O-glycan T-synthase</fullName>
    </alternativeName>
    <alternativeName>
        <fullName evidence="21">Core 1 UDP-galactose:N-acetylgalactosamine-alpha-R beta 1,3-galactosyltransferase 1</fullName>
    </alternativeName>
    <alternativeName>
        <fullName evidence="19">Core 1 beta1,3-galactosyltransferase 1</fullName>
    </alternativeName>
</protein>
<evidence type="ECO:0000256" key="15">
    <source>
        <dbReference type="ARBA" id="ARBA00023157"/>
    </source>
</evidence>
<evidence type="ECO:0000256" key="3">
    <source>
        <dbReference type="ARBA" id="ARBA00004922"/>
    </source>
</evidence>
<dbReference type="PANTHER" id="PTHR23033:SF14">
    <property type="entry name" value="GLYCOPROTEIN-N-ACETYLGALACTOSAMINE 3-BETA-GALACTOSYLTRANSFERASE 1-RELATED"/>
    <property type="match status" value="1"/>
</dbReference>
<dbReference type="AlphaFoldDB" id="A0AA88HYY5"/>
<evidence type="ECO:0000256" key="7">
    <source>
        <dbReference type="ARBA" id="ARBA00022676"/>
    </source>
</evidence>
<keyword evidence="8" id="KW-0808">Transferase</keyword>
<dbReference type="EMBL" id="JAVRJZ010000008">
    <property type="protein sequence ID" value="KAK2719753.1"/>
    <property type="molecule type" value="Genomic_DNA"/>
</dbReference>
<evidence type="ECO:0000256" key="1">
    <source>
        <dbReference type="ARBA" id="ARBA00001936"/>
    </source>
</evidence>
<name>A0AA88HYY5_ARTSF</name>
<keyword evidence="15" id="KW-1015">Disulfide bond</keyword>
<keyword evidence="16" id="KW-0325">Glycoprotein</keyword>
<evidence type="ECO:0000256" key="9">
    <source>
        <dbReference type="ARBA" id="ARBA00022692"/>
    </source>
</evidence>
<evidence type="ECO:0000259" key="25">
    <source>
        <dbReference type="Pfam" id="PF02434"/>
    </source>
</evidence>